<reference evidence="9" key="1">
    <citation type="submission" date="2017-01" db="EMBL/GenBank/DDBJ databases">
        <authorList>
            <person name="Wang Y."/>
            <person name="White M."/>
            <person name="Kvist S."/>
            <person name="Moncalvo J.-M."/>
        </authorList>
    </citation>
    <scope>NUCLEOTIDE SEQUENCE [LARGE SCALE GENOMIC DNA]</scope>
    <source>
        <strain evidence="9">ID-206-W2</strain>
    </source>
</reference>
<dbReference type="OrthoDB" id="1323at2759"/>
<evidence type="ECO:0000256" key="5">
    <source>
        <dbReference type="ARBA" id="ARBA00023239"/>
    </source>
</evidence>
<evidence type="ECO:0000256" key="7">
    <source>
        <dbReference type="RuleBase" id="RU000607"/>
    </source>
</evidence>
<dbReference type="SUPFAM" id="SSF53800">
    <property type="entry name" value="Chelatase"/>
    <property type="match status" value="2"/>
</dbReference>
<dbReference type="InterPro" id="IPR001015">
    <property type="entry name" value="Ferrochelatase"/>
</dbReference>
<evidence type="ECO:0000256" key="4">
    <source>
        <dbReference type="ARBA" id="ARBA00023133"/>
    </source>
</evidence>
<dbReference type="CDD" id="cd03411">
    <property type="entry name" value="Ferrochelatase_N"/>
    <property type="match status" value="1"/>
</dbReference>
<dbReference type="Proteomes" id="UP000187429">
    <property type="component" value="Unassembled WGS sequence"/>
</dbReference>
<proteinExistence type="inferred from homology"/>
<keyword evidence="9" id="KW-1185">Reference proteome</keyword>
<keyword evidence="5 7" id="KW-0456">Lyase</keyword>
<dbReference type="InterPro" id="IPR019772">
    <property type="entry name" value="Ferrochelatase_AS"/>
</dbReference>
<keyword evidence="6 7" id="KW-0627">Porphyrin biosynthesis</keyword>
<keyword evidence="3 7" id="KW-0408">Iron</keyword>
<organism evidence="8 9">
    <name type="scientific">Smittium culicis</name>
    <dbReference type="NCBI Taxonomy" id="133412"/>
    <lineage>
        <taxon>Eukaryota</taxon>
        <taxon>Fungi</taxon>
        <taxon>Fungi incertae sedis</taxon>
        <taxon>Zoopagomycota</taxon>
        <taxon>Kickxellomycotina</taxon>
        <taxon>Harpellomycetes</taxon>
        <taxon>Harpellales</taxon>
        <taxon>Legeriomycetaceae</taxon>
        <taxon>Smittium</taxon>
    </lineage>
</organism>
<keyword evidence="7" id="KW-0999">Mitochondrion inner membrane</keyword>
<dbReference type="CDD" id="cd00419">
    <property type="entry name" value="Ferrochelatase_C"/>
    <property type="match status" value="1"/>
</dbReference>
<dbReference type="NCBIfam" id="TIGR00109">
    <property type="entry name" value="hemH"/>
    <property type="match status" value="1"/>
</dbReference>
<gene>
    <name evidence="8" type="ORF">AYI69_g1431</name>
</gene>
<dbReference type="GO" id="GO:0004325">
    <property type="term" value="F:ferrochelatase activity"/>
    <property type="evidence" value="ECO:0007669"/>
    <property type="project" value="UniProtKB-UniRule"/>
</dbReference>
<dbReference type="AlphaFoldDB" id="A0A1R1YQA2"/>
<name>A0A1R1YQA2_9FUNG</name>
<evidence type="ECO:0000256" key="2">
    <source>
        <dbReference type="ARBA" id="ARBA00007718"/>
    </source>
</evidence>
<evidence type="ECO:0000256" key="1">
    <source>
        <dbReference type="ARBA" id="ARBA00004943"/>
    </source>
</evidence>
<dbReference type="PANTHER" id="PTHR11108">
    <property type="entry name" value="FERROCHELATASE"/>
    <property type="match status" value="1"/>
</dbReference>
<comment type="similarity">
    <text evidence="2 7">Belongs to the ferrochelatase family.</text>
</comment>
<comment type="catalytic activity">
    <reaction evidence="7">
        <text>heme b + 2 H(+) = protoporphyrin IX + Fe(2+)</text>
        <dbReference type="Rhea" id="RHEA:22584"/>
        <dbReference type="ChEBI" id="CHEBI:15378"/>
        <dbReference type="ChEBI" id="CHEBI:29033"/>
        <dbReference type="ChEBI" id="CHEBI:57306"/>
        <dbReference type="ChEBI" id="CHEBI:60344"/>
        <dbReference type="EC" id="4.98.1.1"/>
    </reaction>
</comment>
<comment type="caution">
    <text evidence="8">The sequence shown here is derived from an EMBL/GenBank/DDBJ whole genome shotgun (WGS) entry which is preliminary data.</text>
</comment>
<dbReference type="HAMAP" id="MF_00323">
    <property type="entry name" value="Ferrochelatase"/>
    <property type="match status" value="1"/>
</dbReference>
<dbReference type="PROSITE" id="PS00534">
    <property type="entry name" value="FERROCHELATASE"/>
    <property type="match status" value="1"/>
</dbReference>
<evidence type="ECO:0000313" key="9">
    <source>
        <dbReference type="Proteomes" id="UP000187429"/>
    </source>
</evidence>
<protein>
    <recommendedName>
        <fullName evidence="7">Ferrochelatase</fullName>
        <ecNumber evidence="7">4.98.1.1</ecNumber>
    </recommendedName>
</protein>
<evidence type="ECO:0000256" key="3">
    <source>
        <dbReference type="ARBA" id="ARBA00023004"/>
    </source>
</evidence>
<dbReference type="InterPro" id="IPR033644">
    <property type="entry name" value="Ferrochelatase_C"/>
</dbReference>
<dbReference type="GO" id="GO:0006783">
    <property type="term" value="P:heme biosynthetic process"/>
    <property type="evidence" value="ECO:0007669"/>
    <property type="project" value="UniProtKB-UniRule"/>
</dbReference>
<dbReference type="GO" id="GO:0005743">
    <property type="term" value="C:mitochondrial inner membrane"/>
    <property type="evidence" value="ECO:0007669"/>
    <property type="project" value="UniProtKB-SubCell"/>
</dbReference>
<keyword evidence="4 7" id="KW-0350">Heme biosynthesis</keyword>
<dbReference type="EMBL" id="LSSM01000387">
    <property type="protein sequence ID" value="OMJ29073.1"/>
    <property type="molecule type" value="Genomic_DNA"/>
</dbReference>
<comment type="subcellular location">
    <subcellularLocation>
        <location evidence="7">Mitochondrion inner membrane</location>
    </subcellularLocation>
</comment>
<sequence length="418" mass="46682">MGGPRSLDDVNSYLNGIFADRDIMQLPVQDYLGPFIANRRTKKVQDEYQQIGALSNASRFYSTQAKTNAVKTGILLMNMGGPRSLDDVNSYLNGIFADRDIMQLPVQDYLGPFIANRRTKKVQDEYQQIGGPHKYYIGFRYNEPKTETALQQMKADGVNRAIAFSQYFQYSCSTTGSNLNELYRQVHDIDGGRQIKWSFIDRWGDNDQLVQVFANNIEKSLKAMAQKVGNDGVSSVPILFSAHSLPLYVVLKGDPYVAEVGATVGLVMKELRRRKVRNPYRLIWQSEVGPLKWLGPSTEHVIKTINASTNGKIDSVVMVPIAFGSDHIETLYELGIEYRNLASESGIVNYELVSPPNDDDIFAQGMAAEVVSHLAKCSSSSGSANSLDNQVYMECPGCVSEQCRITKKWISSHQNSIE</sequence>
<dbReference type="EC" id="4.98.1.1" evidence="7"/>
<dbReference type="InterPro" id="IPR033659">
    <property type="entry name" value="Ferrochelatase_N"/>
</dbReference>
<comment type="pathway">
    <text evidence="1 7">Porphyrin-containing compound metabolism; protoheme biosynthesis; protoheme from protoporphyrin-IX: step 1/1.</text>
</comment>
<accession>A0A1R1YQA2</accession>
<comment type="function">
    <text evidence="7">Catalyzes the ferrous insertion into protoporphyrin IX.</text>
</comment>
<dbReference type="Gene3D" id="3.40.50.1400">
    <property type="match status" value="4"/>
</dbReference>
<keyword evidence="7" id="KW-0472">Membrane</keyword>
<evidence type="ECO:0000313" key="8">
    <source>
        <dbReference type="EMBL" id="OMJ29073.1"/>
    </source>
</evidence>
<dbReference type="Pfam" id="PF00762">
    <property type="entry name" value="Ferrochelatase"/>
    <property type="match status" value="3"/>
</dbReference>
<keyword evidence="7" id="KW-0496">Mitochondrion</keyword>
<dbReference type="PANTHER" id="PTHR11108:SF1">
    <property type="entry name" value="FERROCHELATASE, MITOCHONDRIAL"/>
    <property type="match status" value="1"/>
</dbReference>
<dbReference type="UniPathway" id="UPA00252">
    <property type="reaction ID" value="UER00325"/>
</dbReference>
<evidence type="ECO:0000256" key="6">
    <source>
        <dbReference type="ARBA" id="ARBA00023244"/>
    </source>
</evidence>